<evidence type="ECO:0000259" key="3">
    <source>
        <dbReference type="PROSITE" id="PS50902"/>
    </source>
</evidence>
<dbReference type="PATRIC" id="fig|322095.3.peg.1194"/>
<dbReference type="Pfam" id="PF19583">
    <property type="entry name" value="ODP"/>
    <property type="match status" value="1"/>
</dbReference>
<dbReference type="PANTHER" id="PTHR43717">
    <property type="entry name" value="ANAEROBIC NITRIC OXIDE REDUCTASE FLAVORUBREDOXIN"/>
    <property type="match status" value="1"/>
</dbReference>
<protein>
    <submittedName>
        <fullName evidence="4">Metallo-beta-lactamase domain protein</fullName>
    </submittedName>
</protein>
<dbReference type="STRING" id="322095.HMPREF3185_01208"/>
<dbReference type="GO" id="GO:0009055">
    <property type="term" value="F:electron transfer activity"/>
    <property type="evidence" value="ECO:0007669"/>
    <property type="project" value="InterPro"/>
</dbReference>
<dbReference type="InterPro" id="IPR036866">
    <property type="entry name" value="RibonucZ/Hydroxyglut_hydro"/>
</dbReference>
<gene>
    <name evidence="4" type="ORF">HMPREF3185_01208</name>
</gene>
<comment type="caution">
    <text evidence="4">The sequence shown here is derived from an EMBL/GenBank/DDBJ whole genome shotgun (WGS) entry which is preliminary data.</text>
</comment>
<dbReference type="SUPFAM" id="SSF52218">
    <property type="entry name" value="Flavoproteins"/>
    <property type="match status" value="1"/>
</dbReference>
<comment type="cofactor">
    <cofactor evidence="1">
        <name>FMN</name>
        <dbReference type="ChEBI" id="CHEBI:58210"/>
    </cofactor>
</comment>
<dbReference type="Gene3D" id="3.60.15.10">
    <property type="entry name" value="Ribonuclease Z/Hydroxyacylglutathione hydrolase-like"/>
    <property type="match status" value="1"/>
</dbReference>
<dbReference type="InterPro" id="IPR016440">
    <property type="entry name" value="Rubredoxin-O_OxRdtase"/>
</dbReference>
<dbReference type="PROSITE" id="PS50902">
    <property type="entry name" value="FLAVODOXIN_LIKE"/>
    <property type="match status" value="1"/>
</dbReference>
<dbReference type="GO" id="GO:0010181">
    <property type="term" value="F:FMN binding"/>
    <property type="evidence" value="ECO:0007669"/>
    <property type="project" value="InterPro"/>
</dbReference>
<dbReference type="SMART" id="SM00849">
    <property type="entry name" value="Lactamase_B"/>
    <property type="match status" value="1"/>
</dbReference>
<sequence length="400" mass="44948">MYQVPQITDSVYYVGVNDRMKERFENVWSIPSGVAYNAYLIVDEKTTLIDTVDVCYSDIFFHKLDLILQGRPVDYLIINHMEPDHGGSIGLLRQRYPDMQIVGNKKTFDMLSGFHGIATGLHEVKSGDALRIGSHEFSFLMAPMVHWPEVMFTYEQSNRLLFSADAFGSFGALSGHIFDSHLTDRQSYLDEMVRYYACVVGKYGPFVKKALANIDKQGLDIEYVCPSHGVVWTREGFADARGLYDRLSSNETEEGVVILYGSMYGNTEQLADILAQSLAASGVKSIVCHNVTKSDPSVILRDVFRYRGLIIGSPTYCGELFSPIENLMNLIRIRDVKDRIYAAFGSYAWAPAALKRLRPFAEEMKWEAVGEGFELKMADLPSVIGAAWDLGTQMAERLKA</sequence>
<evidence type="ECO:0000256" key="1">
    <source>
        <dbReference type="ARBA" id="ARBA00001917"/>
    </source>
</evidence>
<dbReference type="AlphaFoldDB" id="A0A134B7Y3"/>
<dbReference type="PROSITE" id="PS00201">
    <property type="entry name" value="FLAVODOXIN"/>
    <property type="match status" value="1"/>
</dbReference>
<dbReference type="InterPro" id="IPR001279">
    <property type="entry name" value="Metallo-B-lactamas"/>
</dbReference>
<dbReference type="CDD" id="cd07709">
    <property type="entry name" value="flavodiiron_proteins_MBL-fold"/>
    <property type="match status" value="1"/>
</dbReference>
<comment type="similarity">
    <text evidence="2">In the N-terminal section; belongs to the zinc metallo-hydrolase group 3 family.</text>
</comment>
<keyword evidence="5" id="KW-1185">Reference proteome</keyword>
<dbReference type="SUPFAM" id="SSF56281">
    <property type="entry name" value="Metallo-hydrolase/oxidoreductase"/>
    <property type="match status" value="1"/>
</dbReference>
<reference evidence="5" key="1">
    <citation type="submission" date="2016-01" db="EMBL/GenBank/DDBJ databases">
        <authorList>
            <person name="Mitreva M."/>
            <person name="Pepin K.H."/>
            <person name="Mihindukulasuriya K.A."/>
            <person name="Fulton R."/>
            <person name="Fronick C."/>
            <person name="O'Laughlin M."/>
            <person name="Miner T."/>
            <person name="Herter B."/>
            <person name="Rosa B.A."/>
            <person name="Cordes M."/>
            <person name="Tomlinson C."/>
            <person name="Wollam A."/>
            <person name="Palsikar V.B."/>
            <person name="Mardis E.R."/>
            <person name="Wilson R.K."/>
        </authorList>
    </citation>
    <scope>NUCLEOTIDE SEQUENCE [LARGE SCALE GENOMIC DNA]</scope>
    <source>
        <strain evidence="5">KA00683</strain>
    </source>
</reference>
<accession>A0A134B7Y3</accession>
<dbReference type="GO" id="GO:0016491">
    <property type="term" value="F:oxidoreductase activity"/>
    <property type="evidence" value="ECO:0007669"/>
    <property type="project" value="InterPro"/>
</dbReference>
<evidence type="ECO:0000313" key="5">
    <source>
        <dbReference type="Proteomes" id="UP000070224"/>
    </source>
</evidence>
<dbReference type="PANTHER" id="PTHR43717:SF1">
    <property type="entry name" value="ANAEROBIC NITRIC OXIDE REDUCTASE FLAVORUBREDOXIN"/>
    <property type="match status" value="1"/>
</dbReference>
<dbReference type="Gene3D" id="3.40.50.360">
    <property type="match status" value="1"/>
</dbReference>
<dbReference type="GO" id="GO:0046872">
    <property type="term" value="F:metal ion binding"/>
    <property type="evidence" value="ECO:0007669"/>
    <property type="project" value="InterPro"/>
</dbReference>
<dbReference type="InterPro" id="IPR029039">
    <property type="entry name" value="Flavoprotein-like_sf"/>
</dbReference>
<dbReference type="InterPro" id="IPR001226">
    <property type="entry name" value="Flavodoxin_CS"/>
</dbReference>
<dbReference type="OrthoDB" id="9807946at2"/>
<proteinExistence type="inferred from homology"/>
<dbReference type="Pfam" id="PF00258">
    <property type="entry name" value="Flavodoxin_1"/>
    <property type="match status" value="1"/>
</dbReference>
<evidence type="ECO:0000256" key="2">
    <source>
        <dbReference type="ARBA" id="ARBA00007121"/>
    </source>
</evidence>
<dbReference type="InterPro" id="IPR045761">
    <property type="entry name" value="ODP_dom"/>
</dbReference>
<feature type="domain" description="Flavodoxin-like" evidence="3">
    <location>
        <begin position="256"/>
        <end position="400"/>
    </location>
</feature>
<dbReference type="PIRSF" id="PIRSF005243">
    <property type="entry name" value="ROO"/>
    <property type="match status" value="1"/>
</dbReference>
<organism evidence="4 5">
    <name type="scientific">Porphyromonas somerae</name>
    <dbReference type="NCBI Taxonomy" id="322095"/>
    <lineage>
        <taxon>Bacteria</taxon>
        <taxon>Pseudomonadati</taxon>
        <taxon>Bacteroidota</taxon>
        <taxon>Bacteroidia</taxon>
        <taxon>Bacteroidales</taxon>
        <taxon>Porphyromonadaceae</taxon>
        <taxon>Porphyromonas</taxon>
    </lineage>
</organism>
<dbReference type="EMBL" id="LSDK01000080">
    <property type="protein sequence ID" value="KXB76046.1"/>
    <property type="molecule type" value="Genomic_DNA"/>
</dbReference>
<evidence type="ECO:0000313" key="4">
    <source>
        <dbReference type="EMBL" id="KXB76046.1"/>
    </source>
</evidence>
<dbReference type="Proteomes" id="UP000070224">
    <property type="component" value="Unassembled WGS sequence"/>
</dbReference>
<name>A0A134B7Y3_9PORP</name>
<dbReference type="RefSeq" id="WP_060935489.1">
    <property type="nucleotide sequence ID" value="NZ_KQ960446.1"/>
</dbReference>
<dbReference type="InterPro" id="IPR008254">
    <property type="entry name" value="Flavodoxin/NO_synth"/>
</dbReference>